<dbReference type="Pfam" id="PF03432">
    <property type="entry name" value="Relaxase"/>
    <property type="match status" value="1"/>
</dbReference>
<protein>
    <recommendedName>
        <fullName evidence="1">MobA/VirD2-like nuclease domain-containing protein</fullName>
    </recommendedName>
</protein>
<evidence type="ECO:0000313" key="3">
    <source>
        <dbReference type="Proteomes" id="UP000053433"/>
    </source>
</evidence>
<dbReference type="AlphaFoldDB" id="A0A0W7TNN3"/>
<evidence type="ECO:0000313" key="2">
    <source>
        <dbReference type="EMBL" id="KUE75409.1"/>
    </source>
</evidence>
<dbReference type="RefSeq" id="WP_058723555.1">
    <property type="nucleotide sequence ID" value="NZ_LMUA01000022.1"/>
</dbReference>
<dbReference type="Proteomes" id="UP000053433">
    <property type="component" value="Unassembled WGS sequence"/>
</dbReference>
<feature type="domain" description="MobA/VirD2-like nuclease" evidence="1">
    <location>
        <begin position="39"/>
        <end position="170"/>
    </location>
</feature>
<sequence length="416" mass="47916">MWITTTKIWAVKDSLKRVVDYASYPEKTEYSGLANALHYAKNDVKTELCETVHLVSGLHCRPEQAWDDMRSIQEHFGKTGGTVALHAYQSFKPGEVTPEQCHAIGVELARKMWGGRFQVLVATHLNTNCLHNHFVINSVSYIDGKKYEQKRSQYYDLRTASDDICRAHELSVIKQPLGKTPRQLYEAEQRCEPTRYNQMRAAIHEAKAKTSTERDFARALDGLGYVWSRAPNWKYATLCARDGGRAVRVYRLGAEYDWPAIEAALHENFARWGPRYYDWQCNPHHTAKEPQRTAVRHTGRYKCRGLSNARKPTGLWRMYEKCCEEVNRLFARLYEDWTSGVQRCGPGERDEPLTALPACFAGRATARPFLLCEEQKKHTQPAVDKLQGAGWWRTERGTGYDKSIKNKRRDQYDLCG</sequence>
<comment type="caution">
    <text evidence="2">The sequence shown here is derived from an EMBL/GenBank/DDBJ whole genome shotgun (WGS) entry which is preliminary data.</text>
</comment>
<name>A0A0W7TNN3_9FIRM</name>
<organism evidence="2 3">
    <name type="scientific">Ruthenibacterium lactatiformans</name>
    <dbReference type="NCBI Taxonomy" id="1550024"/>
    <lineage>
        <taxon>Bacteria</taxon>
        <taxon>Bacillati</taxon>
        <taxon>Bacillota</taxon>
        <taxon>Clostridia</taxon>
        <taxon>Eubacteriales</taxon>
        <taxon>Oscillospiraceae</taxon>
        <taxon>Ruthenibacterium</taxon>
    </lineage>
</organism>
<proteinExistence type="predicted"/>
<accession>A0A0W7TNN3</accession>
<reference evidence="2 3" key="1">
    <citation type="submission" date="2015-10" db="EMBL/GenBank/DDBJ databases">
        <title>A novel member of the family Ruminococcaceae isolated from human faeces.</title>
        <authorList>
            <person name="Shkoporov A.N."/>
            <person name="Chaplin A.V."/>
            <person name="Motuzova O.V."/>
            <person name="Kafarskaia L.I."/>
            <person name="Efimov B.A."/>
        </authorList>
    </citation>
    <scope>NUCLEOTIDE SEQUENCE [LARGE SCALE GENOMIC DNA]</scope>
    <source>
        <strain evidence="2 3">668</strain>
    </source>
</reference>
<evidence type="ECO:0000259" key="1">
    <source>
        <dbReference type="Pfam" id="PF03432"/>
    </source>
</evidence>
<gene>
    <name evidence="2" type="ORF">ASJ35_13935</name>
</gene>
<dbReference type="EMBL" id="LMUA01000022">
    <property type="protein sequence ID" value="KUE75409.1"/>
    <property type="molecule type" value="Genomic_DNA"/>
</dbReference>
<dbReference type="InterPro" id="IPR005094">
    <property type="entry name" value="Endonuclease_MobA/VirD2"/>
</dbReference>